<accession>A0A853BRV4</accession>
<feature type="transmembrane region" description="Helical" evidence="1">
    <location>
        <begin position="76"/>
        <end position="100"/>
    </location>
</feature>
<comment type="caution">
    <text evidence="2">The sequence shown here is derived from an EMBL/GenBank/DDBJ whole genome shotgun (WGS) entry which is preliminary data.</text>
</comment>
<feature type="transmembrane region" description="Helical" evidence="1">
    <location>
        <begin position="44"/>
        <end position="64"/>
    </location>
</feature>
<keyword evidence="1" id="KW-0472">Membrane</keyword>
<keyword evidence="3" id="KW-1185">Reference proteome</keyword>
<proteinExistence type="predicted"/>
<reference evidence="2 3" key="1">
    <citation type="submission" date="2020-07" db="EMBL/GenBank/DDBJ databases">
        <title>Sequencing the genomes of 1000 actinobacteria strains.</title>
        <authorList>
            <person name="Klenk H.-P."/>
        </authorList>
    </citation>
    <scope>NUCLEOTIDE SEQUENCE [LARGE SCALE GENOMIC DNA]</scope>
    <source>
        <strain evidence="2 3">DSM 45927</strain>
    </source>
</reference>
<dbReference type="Proteomes" id="UP000575985">
    <property type="component" value="Unassembled WGS sequence"/>
</dbReference>
<organism evidence="2 3">
    <name type="scientific">Streptomonospora nanhaiensis</name>
    <dbReference type="NCBI Taxonomy" id="1323731"/>
    <lineage>
        <taxon>Bacteria</taxon>
        <taxon>Bacillati</taxon>
        <taxon>Actinomycetota</taxon>
        <taxon>Actinomycetes</taxon>
        <taxon>Streptosporangiales</taxon>
        <taxon>Nocardiopsidaceae</taxon>
        <taxon>Streptomonospora</taxon>
    </lineage>
</organism>
<evidence type="ECO:0000256" key="1">
    <source>
        <dbReference type="SAM" id="Phobius"/>
    </source>
</evidence>
<gene>
    <name evidence="2" type="ORF">HNR12_003881</name>
</gene>
<name>A0A853BRV4_9ACTN</name>
<dbReference type="AlphaFoldDB" id="A0A853BRV4"/>
<protein>
    <submittedName>
        <fullName evidence="2">Uncharacterized protein</fullName>
    </submittedName>
</protein>
<evidence type="ECO:0000313" key="3">
    <source>
        <dbReference type="Proteomes" id="UP000575985"/>
    </source>
</evidence>
<feature type="transmembrane region" description="Helical" evidence="1">
    <location>
        <begin position="12"/>
        <end position="32"/>
    </location>
</feature>
<sequence>MHTGDTAVTTLNYALIWISNLLPLAVAVFALIRAGQAETWAAVLIRTAGVLLVLRTLLFASFMLLSQSEAVVRLAVVWDVASMLATIGAMVLLLVALAFGRPRRPVPAPRAPAHPPR</sequence>
<keyword evidence="1" id="KW-1133">Transmembrane helix</keyword>
<dbReference type="RefSeq" id="WP_179768921.1">
    <property type="nucleotide sequence ID" value="NZ_JACCFO010000001.1"/>
</dbReference>
<dbReference type="EMBL" id="JACCFO010000001">
    <property type="protein sequence ID" value="NYI97604.1"/>
    <property type="molecule type" value="Genomic_DNA"/>
</dbReference>
<keyword evidence="1" id="KW-0812">Transmembrane</keyword>
<evidence type="ECO:0000313" key="2">
    <source>
        <dbReference type="EMBL" id="NYI97604.1"/>
    </source>
</evidence>